<sequence length="228" mass="23682">MKYALPLIAAAGLATAYYDEYTILEGRSDLADYEPQLTLIARALESIDADLAIREAEAEPNGSRRGSTASIEMQPLSRTSSWSSMHAAEDSHGKKLSSGVGRQEGDNRDASRGQQAVNAAQRGGSYAKKNPAEAASSAFSSAGSFLGAAGAISGASGNAAGAAACGAGAAGCNAASNLIDKYAKTKKGAKGKRDLMARALMAEIAMNEYAGLEARSYDDDLWADEFYY</sequence>
<reference evidence="2" key="1">
    <citation type="submission" date="2021-03" db="EMBL/GenBank/DDBJ databases">
        <authorList>
            <person name="Tagirdzhanova G."/>
        </authorList>
    </citation>
    <scope>NUCLEOTIDE SEQUENCE</scope>
</reference>
<organism evidence="2 3">
    <name type="scientific">Gomphillus americanus</name>
    <dbReference type="NCBI Taxonomy" id="1940652"/>
    <lineage>
        <taxon>Eukaryota</taxon>
        <taxon>Fungi</taxon>
        <taxon>Dikarya</taxon>
        <taxon>Ascomycota</taxon>
        <taxon>Pezizomycotina</taxon>
        <taxon>Lecanoromycetes</taxon>
        <taxon>OSLEUM clade</taxon>
        <taxon>Ostropomycetidae</taxon>
        <taxon>Ostropales</taxon>
        <taxon>Graphidaceae</taxon>
        <taxon>Gomphilloideae</taxon>
        <taxon>Gomphillus</taxon>
    </lineage>
</organism>
<feature type="region of interest" description="Disordered" evidence="1">
    <location>
        <begin position="57"/>
        <end position="128"/>
    </location>
</feature>
<evidence type="ECO:0000313" key="2">
    <source>
        <dbReference type="EMBL" id="CAF9909484.1"/>
    </source>
</evidence>
<accession>A0A8H3EN18</accession>
<feature type="compositionally biased region" description="Polar residues" evidence="1">
    <location>
        <begin position="64"/>
        <end position="84"/>
    </location>
</feature>
<dbReference type="AlphaFoldDB" id="A0A8H3EN18"/>
<name>A0A8H3EN18_9LECA</name>
<evidence type="ECO:0000256" key="1">
    <source>
        <dbReference type="SAM" id="MobiDB-lite"/>
    </source>
</evidence>
<keyword evidence="3" id="KW-1185">Reference proteome</keyword>
<protein>
    <submittedName>
        <fullName evidence="2">Uncharacterized protein</fullName>
    </submittedName>
</protein>
<proteinExistence type="predicted"/>
<gene>
    <name evidence="2" type="ORF">GOMPHAMPRED_006775</name>
</gene>
<dbReference type="EMBL" id="CAJPDQ010000005">
    <property type="protein sequence ID" value="CAF9909484.1"/>
    <property type="molecule type" value="Genomic_DNA"/>
</dbReference>
<evidence type="ECO:0000313" key="3">
    <source>
        <dbReference type="Proteomes" id="UP000664169"/>
    </source>
</evidence>
<dbReference type="Proteomes" id="UP000664169">
    <property type="component" value="Unassembled WGS sequence"/>
</dbReference>
<comment type="caution">
    <text evidence="2">The sequence shown here is derived from an EMBL/GenBank/DDBJ whole genome shotgun (WGS) entry which is preliminary data.</text>
</comment>